<dbReference type="HOGENOM" id="CLU_582294_0_0_3"/>
<feature type="transmembrane region" description="Helical" evidence="1">
    <location>
        <begin position="135"/>
        <end position="156"/>
    </location>
</feature>
<dbReference type="AlphaFoldDB" id="A2BXS4"/>
<keyword evidence="1" id="KW-0472">Membrane</keyword>
<reference evidence="2 3" key="1">
    <citation type="journal article" date="2007" name="PLoS Genet.">
        <title>Patterns and implications of gene gain and loss in the evolution of Prochlorococcus.</title>
        <authorList>
            <person name="Kettler G.C."/>
            <person name="Martiny A.C."/>
            <person name="Huang K."/>
            <person name="Zucker J."/>
            <person name="Coleman M.L."/>
            <person name="Rodrigue S."/>
            <person name="Chen F."/>
            <person name="Lapidus A."/>
            <person name="Ferriera S."/>
            <person name="Johnson J."/>
            <person name="Steglich C."/>
            <person name="Church G.M."/>
            <person name="Richardson P."/>
            <person name="Chisholm S.W."/>
        </authorList>
    </citation>
    <scope>NUCLEOTIDE SEQUENCE [LARGE SCALE GENOMIC DNA]</scope>
    <source>
        <strain evidence="2 3">MIT 9515</strain>
    </source>
</reference>
<protein>
    <recommendedName>
        <fullName evidence="4">Oligosaccharide repeat unit polymerase</fullName>
    </recommendedName>
</protein>
<feature type="transmembrane region" description="Helical" evidence="1">
    <location>
        <begin position="14"/>
        <end position="32"/>
    </location>
</feature>
<dbReference type="KEGG" id="pmc:P9515_13781"/>
<keyword evidence="1" id="KW-1133">Transmembrane helix</keyword>
<gene>
    <name evidence="2" type="ordered locus">P9515_13781</name>
</gene>
<feature type="transmembrane region" description="Helical" evidence="1">
    <location>
        <begin position="207"/>
        <end position="240"/>
    </location>
</feature>
<evidence type="ECO:0000256" key="1">
    <source>
        <dbReference type="SAM" id="Phobius"/>
    </source>
</evidence>
<name>A2BXS4_PROM5</name>
<feature type="transmembrane region" description="Helical" evidence="1">
    <location>
        <begin position="246"/>
        <end position="264"/>
    </location>
</feature>
<evidence type="ECO:0000313" key="2">
    <source>
        <dbReference type="EMBL" id="ABM72585.1"/>
    </source>
</evidence>
<dbReference type="Proteomes" id="UP000001589">
    <property type="component" value="Chromosome"/>
</dbReference>
<evidence type="ECO:0008006" key="4">
    <source>
        <dbReference type="Google" id="ProtNLM"/>
    </source>
</evidence>
<dbReference type="EMBL" id="CP000552">
    <property type="protein sequence ID" value="ABM72585.1"/>
    <property type="molecule type" value="Genomic_DNA"/>
</dbReference>
<proteinExistence type="predicted"/>
<dbReference type="eggNOG" id="ENOG5033KXM">
    <property type="taxonomic scope" value="Bacteria"/>
</dbReference>
<organism evidence="2 3">
    <name type="scientific">Prochlorococcus marinus (strain MIT 9515)</name>
    <dbReference type="NCBI Taxonomy" id="167542"/>
    <lineage>
        <taxon>Bacteria</taxon>
        <taxon>Bacillati</taxon>
        <taxon>Cyanobacteriota</taxon>
        <taxon>Cyanophyceae</taxon>
        <taxon>Synechococcales</taxon>
        <taxon>Prochlorococcaceae</taxon>
        <taxon>Prochlorococcus</taxon>
    </lineage>
</organism>
<feature type="transmembrane region" description="Helical" evidence="1">
    <location>
        <begin position="414"/>
        <end position="447"/>
    </location>
</feature>
<feature type="transmembrane region" description="Helical" evidence="1">
    <location>
        <begin position="374"/>
        <end position="394"/>
    </location>
</feature>
<feature type="transmembrane region" description="Helical" evidence="1">
    <location>
        <begin position="176"/>
        <end position="200"/>
    </location>
</feature>
<keyword evidence="1" id="KW-0812">Transmembrane</keyword>
<evidence type="ECO:0000313" key="3">
    <source>
        <dbReference type="Proteomes" id="UP000001589"/>
    </source>
</evidence>
<feature type="transmembrane region" description="Helical" evidence="1">
    <location>
        <begin position="81"/>
        <end position="99"/>
    </location>
</feature>
<dbReference type="STRING" id="167542.P9515_13781"/>
<feature type="transmembrane region" description="Helical" evidence="1">
    <location>
        <begin position="44"/>
        <end position="61"/>
    </location>
</feature>
<accession>A2BXS4</accession>
<sequence>MFIDFLFSLNSSEIFYLIVLFIICIWELLKNYNDKKWFNFFKPTTLFGALVIFYCLVGPIITSGQQDGSISYRGVDHREFYEIGLIGALLTYLSFQLGFNFKKYFKKEKFGINKLKGYQLGTKDYLFIHKWGERIILFSLFLQFINYGTSLLSRALNLYTLAEISSGGGGGGFASSWISSTVNFLIVGIVLLFICLLNGIKERTKFVFYLLTTISLYVSLGFRYRLFLLLLPLILIYFFYKKIKPDITLLLSLILSTLLIFGFIQISRNYGTGLNYELFSRKYSVTEQSVLEFVLKSATFDTNVFHTSAAIIYKTPEEINYSGIKPIINTLTLPIPRILWQNKPKGEYLITAYRTIYDGFLWEVGAANLGFAEYYLAGGWIALITINFFLGLYFKKLWNEFLLNFNDPIAQIKYSLYLSFMFIVFTRGYLLQLTFLYFTIFIPFHYFSNIWNKRYR</sequence>